<dbReference type="Proteomes" id="UP001165679">
    <property type="component" value="Unassembled WGS sequence"/>
</dbReference>
<evidence type="ECO:0000313" key="2">
    <source>
        <dbReference type="EMBL" id="MCW3476932.1"/>
    </source>
</evidence>
<organism evidence="2 3">
    <name type="scientific">Limobrevibacterium gyesilva</name>
    <dbReference type="NCBI Taxonomy" id="2991712"/>
    <lineage>
        <taxon>Bacteria</taxon>
        <taxon>Pseudomonadati</taxon>
        <taxon>Pseudomonadota</taxon>
        <taxon>Alphaproteobacteria</taxon>
        <taxon>Acetobacterales</taxon>
        <taxon>Acetobacteraceae</taxon>
        <taxon>Limobrevibacterium</taxon>
    </lineage>
</organism>
<dbReference type="Pfam" id="PF05494">
    <property type="entry name" value="MlaC"/>
    <property type="match status" value="1"/>
</dbReference>
<evidence type="ECO:0000313" key="3">
    <source>
        <dbReference type="Proteomes" id="UP001165679"/>
    </source>
</evidence>
<dbReference type="NCBIfam" id="TIGR03481">
    <property type="entry name" value="HpnM"/>
    <property type="match status" value="1"/>
</dbReference>
<dbReference type="Gene3D" id="3.10.450.710">
    <property type="entry name" value="Tgt2/MlaC"/>
    <property type="match status" value="1"/>
</dbReference>
<dbReference type="InterPro" id="IPR017842">
    <property type="entry name" value="Hopanoid_biosyn-assoc_HpnM"/>
</dbReference>
<protein>
    <submittedName>
        <fullName evidence="2">ABC transporter substrate-binding protein</fullName>
    </submittedName>
</protein>
<reference evidence="2" key="2">
    <citation type="submission" date="2022-10" db="EMBL/GenBank/DDBJ databases">
        <authorList>
            <person name="Trinh H.N."/>
        </authorList>
    </citation>
    <scope>NUCLEOTIDE SEQUENCE</scope>
    <source>
        <strain evidence="2">RN2-1</strain>
    </source>
</reference>
<sequence>MRRRGFLALALLAPAAARAELPPSVTPVAALNDALLAIMRAGRGTPFTARLQMLQPVVERVFDLPQILQSSVGPRWASFRPPQQEQLLDVFTQFTVASWAANFDSYDGQTFEILPELRRVGSDEVVQTRMVPRSGDPARLDYVMRQNGDAWKVIDILLDGSISRVAVQRSDFRSLLTGGDPTLLIASLRDKVATLAIGAKS</sequence>
<comment type="caution">
    <text evidence="2">The sequence shown here is derived from an EMBL/GenBank/DDBJ whole genome shotgun (WGS) entry which is preliminary data.</text>
</comment>
<reference evidence="2" key="1">
    <citation type="submission" date="2022-09" db="EMBL/GenBank/DDBJ databases">
        <title>Rhodovastum sp. nov. RN2-1 isolated from soil in Seongnam, South Korea.</title>
        <authorList>
            <person name="Le N.T."/>
        </authorList>
    </citation>
    <scope>NUCLEOTIDE SEQUENCE</scope>
    <source>
        <strain evidence="2">RN2-1</strain>
    </source>
</reference>
<dbReference type="RefSeq" id="WP_264715789.1">
    <property type="nucleotide sequence ID" value="NZ_JAPDNT010000027.1"/>
</dbReference>
<keyword evidence="3" id="KW-1185">Reference proteome</keyword>
<keyword evidence="1" id="KW-0732">Signal</keyword>
<feature type="chain" id="PRO_5041317347" evidence="1">
    <location>
        <begin position="20"/>
        <end position="201"/>
    </location>
</feature>
<dbReference type="PANTHER" id="PTHR36573:SF1">
    <property type="entry name" value="INTERMEMBRANE PHOSPHOLIPID TRANSPORT SYSTEM BINDING PROTEIN MLAC"/>
    <property type="match status" value="1"/>
</dbReference>
<dbReference type="EMBL" id="JAPDNT010000027">
    <property type="protein sequence ID" value="MCW3476932.1"/>
    <property type="molecule type" value="Genomic_DNA"/>
</dbReference>
<name>A0AA41YQX2_9PROT</name>
<dbReference type="InterPro" id="IPR008869">
    <property type="entry name" value="MlaC/ttg2D"/>
</dbReference>
<dbReference type="InterPro" id="IPR042245">
    <property type="entry name" value="Tgt2/MlaC_sf"/>
</dbReference>
<dbReference type="PANTHER" id="PTHR36573">
    <property type="entry name" value="INTERMEMBRANE PHOSPHOLIPID TRANSPORT SYSTEM BINDING PROTEIN MLAC"/>
    <property type="match status" value="1"/>
</dbReference>
<proteinExistence type="predicted"/>
<gene>
    <name evidence="2" type="ORF">OL599_20400</name>
</gene>
<evidence type="ECO:0000256" key="1">
    <source>
        <dbReference type="SAM" id="SignalP"/>
    </source>
</evidence>
<accession>A0AA41YQX2</accession>
<dbReference type="AlphaFoldDB" id="A0AA41YQX2"/>
<feature type="signal peptide" evidence="1">
    <location>
        <begin position="1"/>
        <end position="19"/>
    </location>
</feature>